<feature type="transmembrane region" description="Helical" evidence="8">
    <location>
        <begin position="636"/>
        <end position="660"/>
    </location>
</feature>
<dbReference type="InterPro" id="IPR005821">
    <property type="entry name" value="Ion_trans_dom"/>
</dbReference>
<dbReference type="PRINTS" id="PR01629">
    <property type="entry name" value="TVDCCALPHA1"/>
</dbReference>
<feature type="domain" description="Ion transport" evidence="9">
    <location>
        <begin position="602"/>
        <end position="735"/>
    </location>
</feature>
<feature type="transmembrane region" description="Helical" evidence="8">
    <location>
        <begin position="711"/>
        <end position="735"/>
    </location>
</feature>
<dbReference type="InterPro" id="IPR027359">
    <property type="entry name" value="Volt_channel_dom_sf"/>
</dbReference>
<dbReference type="SUPFAM" id="SSF81324">
    <property type="entry name" value="Voltage-gated potassium channels"/>
    <property type="match status" value="2"/>
</dbReference>
<evidence type="ECO:0000259" key="9">
    <source>
        <dbReference type="Pfam" id="PF00520"/>
    </source>
</evidence>
<dbReference type="FunFam" id="1.20.120.350:FF:000007">
    <property type="entry name" value="Voltage-dependent T-type calcium channel subunit alpha"/>
    <property type="match status" value="1"/>
</dbReference>
<dbReference type="Proteomes" id="UP000038045">
    <property type="component" value="Unplaced"/>
</dbReference>
<evidence type="ECO:0000313" key="11">
    <source>
        <dbReference type="WBParaSite" id="PTRK_0001350700.1"/>
    </source>
</evidence>
<sequence length="736" mass="84934">MVDKDISSGAYNKSNSLTYDESSLNGWDDQKQSTIEHPRQPQVEWNDEGEFVFEDECNLPYPGFVEPALHCFSQTKVPRKWCLKMVTNPWFDRLTMFVIIINCITLGMYRPCEDGPGCNSYRCQLLSMVDHMIFIYFALEMVIKVIALGFTGQAAYLSDTWNRLDFFIVVAGIAEYLLQEYLGNINLTAIRTIRVLRPLRAVNRIPSMRILVNLLLDTLPMLGNVLLLCFFVFFIFGIVGVQLWAGLLRNRCTLNLPKTNISLESLDDVLKDVQLSRYYIPEDTSLDYICSQNDASGIHTCQDLPPYVHRGVKCNLTINEYDKINNSSCINWNIYYNECTVAPMNPFQNSVSFDNIGFAWVAIFLVISLEGWTDIMYYVQDAHSFWNWIYFVLLIVIGAFFMINLCLVVIATQFAETKRRETERMLQERKRLSSYNGSETEKTSQGREEQGGDSVYAALVRFISHSARRIKRHFRKQWPVYKARILRFFGRKTEDIPKINDKKLNQELDDLLEKKEKKSDNNNSSCALHIENKIKENNDNISQKSETLSNSEKKSLTSTKSKISRIGKAKESDTSIEKISQKNIFKSFRNKIKVFVVCDHFTRGILVAILLNTLLMGVEYHQQPEWLTTILEYSNYFFTGLFAFEMLLKVIADGLFGYLADGFNLFDGGIVALSVLEIFQEGKGGLSVLRTFRLLRILKLVRFMPALRYQLVVMLRTMDNVTVFFGLLALFIFIFR</sequence>
<evidence type="ECO:0000256" key="4">
    <source>
        <dbReference type="ARBA" id="ARBA00022989"/>
    </source>
</evidence>
<dbReference type="GO" id="GO:0001518">
    <property type="term" value="C:voltage-gated sodium channel complex"/>
    <property type="evidence" value="ECO:0007669"/>
    <property type="project" value="TreeGrafter"/>
</dbReference>
<keyword evidence="10" id="KW-1185">Reference proteome</keyword>
<dbReference type="GO" id="GO:0043005">
    <property type="term" value="C:neuron projection"/>
    <property type="evidence" value="ECO:0007669"/>
    <property type="project" value="TreeGrafter"/>
</dbReference>
<dbReference type="Gene3D" id="1.10.287.70">
    <property type="match status" value="1"/>
</dbReference>
<keyword evidence="4 8" id="KW-1133">Transmembrane helix</keyword>
<evidence type="ECO:0000256" key="1">
    <source>
        <dbReference type="ARBA" id="ARBA00004141"/>
    </source>
</evidence>
<dbReference type="InterPro" id="IPR005445">
    <property type="entry name" value="VDCC_T_a1"/>
</dbReference>
<dbReference type="GO" id="GO:0005248">
    <property type="term" value="F:voltage-gated sodium channel activity"/>
    <property type="evidence" value="ECO:0007669"/>
    <property type="project" value="TreeGrafter"/>
</dbReference>
<evidence type="ECO:0000256" key="8">
    <source>
        <dbReference type="SAM" id="Phobius"/>
    </source>
</evidence>
<keyword evidence="6" id="KW-0325">Glycoprotein</keyword>
<dbReference type="WBParaSite" id="PTRK_0001350700.1">
    <property type="protein sequence ID" value="PTRK_0001350700.1"/>
    <property type="gene ID" value="PTRK_0001350700"/>
</dbReference>
<dbReference type="AlphaFoldDB" id="A0A0N4ZXQ5"/>
<dbReference type="GO" id="GO:0008332">
    <property type="term" value="F:low voltage-gated calcium channel activity"/>
    <property type="evidence" value="ECO:0007669"/>
    <property type="project" value="TreeGrafter"/>
</dbReference>
<feature type="transmembrane region" description="Helical" evidence="8">
    <location>
        <begin position="94"/>
        <end position="112"/>
    </location>
</feature>
<dbReference type="STRING" id="131310.A0A0N4ZXQ5"/>
<evidence type="ECO:0000256" key="7">
    <source>
        <dbReference type="SAM" id="MobiDB-lite"/>
    </source>
</evidence>
<feature type="domain" description="Ion transport" evidence="9">
    <location>
        <begin position="88"/>
        <end position="421"/>
    </location>
</feature>
<name>A0A0N4ZXQ5_PARTI</name>
<evidence type="ECO:0000313" key="10">
    <source>
        <dbReference type="Proteomes" id="UP000038045"/>
    </source>
</evidence>
<dbReference type="InterPro" id="IPR043203">
    <property type="entry name" value="VGCC_Ca_Na"/>
</dbReference>
<comment type="subcellular location">
    <subcellularLocation>
        <location evidence="1">Membrane</location>
        <topology evidence="1">Multi-pass membrane protein</topology>
    </subcellularLocation>
</comment>
<evidence type="ECO:0000256" key="6">
    <source>
        <dbReference type="ARBA" id="ARBA00023180"/>
    </source>
</evidence>
<accession>A0A0N4ZXQ5</accession>
<dbReference type="FunFam" id="1.20.120.350:FF:000119">
    <property type="entry name" value="Calcium channel, voltage-dependent, T type, alpha 1H subunit a"/>
    <property type="match status" value="1"/>
</dbReference>
<dbReference type="GO" id="GO:0070509">
    <property type="term" value="P:calcium ion import"/>
    <property type="evidence" value="ECO:0007669"/>
    <property type="project" value="TreeGrafter"/>
</dbReference>
<keyword evidence="3" id="KW-0677">Repeat</keyword>
<proteinExistence type="predicted"/>
<keyword evidence="2 8" id="KW-0812">Transmembrane</keyword>
<feature type="transmembrane region" description="Helical" evidence="8">
    <location>
        <begin position="133"/>
        <end position="156"/>
    </location>
</feature>
<organism evidence="10 11">
    <name type="scientific">Parastrongyloides trichosuri</name>
    <name type="common">Possum-specific nematode worm</name>
    <dbReference type="NCBI Taxonomy" id="131310"/>
    <lineage>
        <taxon>Eukaryota</taxon>
        <taxon>Metazoa</taxon>
        <taxon>Ecdysozoa</taxon>
        <taxon>Nematoda</taxon>
        <taxon>Chromadorea</taxon>
        <taxon>Rhabditida</taxon>
        <taxon>Tylenchina</taxon>
        <taxon>Panagrolaimomorpha</taxon>
        <taxon>Strongyloidoidea</taxon>
        <taxon>Strongyloididae</taxon>
        <taxon>Parastrongyloides</taxon>
    </lineage>
</organism>
<dbReference type="Pfam" id="PF00520">
    <property type="entry name" value="Ion_trans"/>
    <property type="match status" value="2"/>
</dbReference>
<keyword evidence="5 8" id="KW-0472">Membrane</keyword>
<feature type="transmembrane region" description="Helical" evidence="8">
    <location>
        <begin position="358"/>
        <end position="379"/>
    </location>
</feature>
<reference evidence="11" key="1">
    <citation type="submission" date="2017-02" db="UniProtKB">
        <authorList>
            <consortium name="WormBaseParasite"/>
        </authorList>
    </citation>
    <scope>IDENTIFICATION</scope>
</reference>
<evidence type="ECO:0000256" key="5">
    <source>
        <dbReference type="ARBA" id="ARBA00023136"/>
    </source>
</evidence>
<dbReference type="GO" id="GO:0086010">
    <property type="term" value="P:membrane depolarization during action potential"/>
    <property type="evidence" value="ECO:0007669"/>
    <property type="project" value="TreeGrafter"/>
</dbReference>
<dbReference type="Gene3D" id="1.20.120.350">
    <property type="entry name" value="Voltage-gated potassium channels. Chain C"/>
    <property type="match status" value="2"/>
</dbReference>
<dbReference type="GO" id="GO:0005891">
    <property type="term" value="C:voltage-gated calcium channel complex"/>
    <property type="evidence" value="ECO:0007669"/>
    <property type="project" value="InterPro"/>
</dbReference>
<dbReference type="PANTHER" id="PTHR10037:SF230">
    <property type="entry name" value="CA[2+]-CHANNEL PROTEIN ALPHA[[1]] SUBUNIT T, ISOFORM F"/>
    <property type="match status" value="1"/>
</dbReference>
<feature type="transmembrane region" description="Helical" evidence="8">
    <location>
        <begin position="225"/>
        <end position="248"/>
    </location>
</feature>
<evidence type="ECO:0000256" key="3">
    <source>
        <dbReference type="ARBA" id="ARBA00022737"/>
    </source>
</evidence>
<protein>
    <submittedName>
        <fullName evidence="11">Voltage-dependent T-type calcium channel subunit alpha</fullName>
    </submittedName>
</protein>
<evidence type="ECO:0000256" key="2">
    <source>
        <dbReference type="ARBA" id="ARBA00022692"/>
    </source>
</evidence>
<feature type="region of interest" description="Disordered" evidence="7">
    <location>
        <begin position="539"/>
        <end position="561"/>
    </location>
</feature>
<feature type="transmembrane region" description="Helical" evidence="8">
    <location>
        <begin position="385"/>
        <end position="410"/>
    </location>
</feature>
<feature type="transmembrane region" description="Helical" evidence="8">
    <location>
        <begin position="594"/>
        <end position="616"/>
    </location>
</feature>
<dbReference type="PANTHER" id="PTHR10037">
    <property type="entry name" value="VOLTAGE-GATED CATION CHANNEL CALCIUM AND SODIUM"/>
    <property type="match status" value="1"/>
</dbReference>